<evidence type="ECO:0000313" key="2">
    <source>
        <dbReference type="Proteomes" id="UP001519287"/>
    </source>
</evidence>
<proteinExistence type="predicted"/>
<sequence length="81" mass="9184">MRTLPLSTPSSISSFSLLSRNTATSNGLPTRIFPLGRRRWRFPFRGGKGEDEDKGMGMGIGKAQEWARRMKGGFFSYVFHR</sequence>
<evidence type="ECO:0000313" key="1">
    <source>
        <dbReference type="EMBL" id="MBP1993344.1"/>
    </source>
</evidence>
<reference evidence="1 2" key="1">
    <citation type="submission" date="2021-03" db="EMBL/GenBank/DDBJ databases">
        <title>Genomic Encyclopedia of Type Strains, Phase IV (KMG-IV): sequencing the most valuable type-strain genomes for metagenomic binning, comparative biology and taxonomic classification.</title>
        <authorList>
            <person name="Goeker M."/>
        </authorList>
    </citation>
    <scope>NUCLEOTIDE SEQUENCE [LARGE SCALE GENOMIC DNA]</scope>
    <source>
        <strain evidence="1 2">DSM 26048</strain>
    </source>
</reference>
<accession>A0ABS4J3E7</accession>
<protein>
    <submittedName>
        <fullName evidence="1">Uncharacterized protein</fullName>
    </submittedName>
</protein>
<name>A0ABS4J3E7_9BACL</name>
<keyword evidence="2" id="KW-1185">Reference proteome</keyword>
<gene>
    <name evidence="1" type="ORF">J2Z66_004965</name>
</gene>
<dbReference type="Proteomes" id="UP001519287">
    <property type="component" value="Unassembled WGS sequence"/>
</dbReference>
<organism evidence="1 2">
    <name type="scientific">Paenibacillus eucommiae</name>
    <dbReference type="NCBI Taxonomy" id="1355755"/>
    <lineage>
        <taxon>Bacteria</taxon>
        <taxon>Bacillati</taxon>
        <taxon>Bacillota</taxon>
        <taxon>Bacilli</taxon>
        <taxon>Bacillales</taxon>
        <taxon>Paenibacillaceae</taxon>
        <taxon>Paenibacillus</taxon>
    </lineage>
</organism>
<comment type="caution">
    <text evidence="1">The sequence shown here is derived from an EMBL/GenBank/DDBJ whole genome shotgun (WGS) entry which is preliminary data.</text>
</comment>
<dbReference type="EMBL" id="JAGGLB010000018">
    <property type="protein sequence ID" value="MBP1993344.1"/>
    <property type="molecule type" value="Genomic_DNA"/>
</dbReference>